<protein>
    <submittedName>
        <fullName evidence="1">Uncharacterized protein</fullName>
    </submittedName>
</protein>
<accession>A0AAQ2C873</accession>
<sequence length="213" mass="22587">MEWLVPFVLLAVCVLVVTAWLTRVANYAPVSLRPPSRRISDAPVRQRVPALPPQQPAPLRSSVAGDLLSSQDGDRLLVADIRGLPPLYLQHRAGELWLTESTTGRLVGLGDRSLAGLGIWIIWLRNIDSRTIVAREGLLHPGATVRLQRDPGPLCGANGISVHAATGRRVGCVSPLIAARLTRVLDAGTTLQAVAVASTPSPPQAGPPKAGLD</sequence>
<comment type="caution">
    <text evidence="1">The sequence shown here is derived from an EMBL/GenBank/DDBJ whole genome shotgun (WGS) entry which is preliminary data.</text>
</comment>
<organism evidence="1 2">
    <name type="scientific">Cryobacterium shii</name>
    <dbReference type="NCBI Taxonomy" id="1259235"/>
    <lineage>
        <taxon>Bacteria</taxon>
        <taxon>Bacillati</taxon>
        <taxon>Actinomycetota</taxon>
        <taxon>Actinomycetes</taxon>
        <taxon>Micrococcales</taxon>
        <taxon>Microbacteriaceae</taxon>
        <taxon>Cryobacterium</taxon>
    </lineage>
</organism>
<evidence type="ECO:0000313" key="1">
    <source>
        <dbReference type="EMBL" id="TFC51692.1"/>
    </source>
</evidence>
<reference evidence="1 2" key="1">
    <citation type="submission" date="2019-03" db="EMBL/GenBank/DDBJ databases">
        <title>Genomics of glacier-inhabiting Cryobacterium strains.</title>
        <authorList>
            <person name="Liu Q."/>
            <person name="Xin Y.-H."/>
        </authorList>
    </citation>
    <scope>NUCLEOTIDE SEQUENCE [LARGE SCALE GENOMIC DNA]</scope>
    <source>
        <strain evidence="2">TMT1-22</strain>
    </source>
</reference>
<dbReference type="Proteomes" id="UP000297403">
    <property type="component" value="Unassembled WGS sequence"/>
</dbReference>
<proteinExistence type="predicted"/>
<dbReference type="RefSeq" id="WP_134404292.1">
    <property type="nucleotide sequence ID" value="NZ_SOFY01000013.1"/>
</dbReference>
<keyword evidence="2" id="KW-1185">Reference proteome</keyword>
<dbReference type="AlphaFoldDB" id="A0AAQ2C873"/>
<dbReference type="EMBL" id="SOFY01000013">
    <property type="protein sequence ID" value="TFC51692.1"/>
    <property type="molecule type" value="Genomic_DNA"/>
</dbReference>
<evidence type="ECO:0000313" key="2">
    <source>
        <dbReference type="Proteomes" id="UP000297403"/>
    </source>
</evidence>
<name>A0AAQ2C873_9MICO</name>
<gene>
    <name evidence="1" type="ORF">E3O49_03360</name>
</gene>